<feature type="binding site" evidence="2">
    <location>
        <position position="151"/>
    </location>
    <ligand>
        <name>Fe cation</name>
        <dbReference type="ChEBI" id="CHEBI:24875"/>
    </ligand>
</feature>
<comment type="cofactor">
    <cofactor evidence="2">
        <name>Fe cation</name>
        <dbReference type="ChEBI" id="CHEBI:24875"/>
    </cofactor>
    <text evidence="2">Binds 1 Fe cation per subunit.</text>
</comment>
<dbReference type="AlphaFoldDB" id="D4XDN3"/>
<feature type="binding site" evidence="2">
    <location>
        <position position="149"/>
    </location>
    <ligand>
        <name>Fe cation</name>
        <dbReference type="ChEBI" id="CHEBI:24875"/>
    </ligand>
</feature>
<dbReference type="PATRIC" id="fig|742159.3.peg.4566"/>
<dbReference type="InterPro" id="IPR041602">
    <property type="entry name" value="Quercetinase_C"/>
</dbReference>
<evidence type="ECO:0000256" key="2">
    <source>
        <dbReference type="PIRSR" id="PIRSR006232-1"/>
    </source>
</evidence>
<feature type="domain" description="Pirin N-terminal" evidence="4">
    <location>
        <begin position="56"/>
        <end position="167"/>
    </location>
</feature>
<feature type="binding site" evidence="2">
    <location>
        <position position="105"/>
    </location>
    <ligand>
        <name>Fe cation</name>
        <dbReference type="ChEBI" id="CHEBI:24875"/>
    </ligand>
</feature>
<evidence type="ECO:0000259" key="4">
    <source>
        <dbReference type="Pfam" id="PF02678"/>
    </source>
</evidence>
<dbReference type="GO" id="GO:0046872">
    <property type="term" value="F:metal ion binding"/>
    <property type="evidence" value="ECO:0007669"/>
    <property type="project" value="UniProtKB-KW"/>
</dbReference>
<feature type="binding site" evidence="2">
    <location>
        <position position="107"/>
    </location>
    <ligand>
        <name>Fe cation</name>
        <dbReference type="ChEBI" id="CHEBI:24875"/>
    </ligand>
</feature>
<comment type="similarity">
    <text evidence="1 3">Belongs to the pirin family.</text>
</comment>
<protein>
    <submittedName>
        <fullName evidence="6">Pirin family protein</fullName>
    </submittedName>
</protein>
<evidence type="ECO:0000256" key="1">
    <source>
        <dbReference type="ARBA" id="ARBA00008416"/>
    </source>
</evidence>
<organism evidence="6 7">
    <name type="scientific">Achromobacter piechaudii ATCC 43553</name>
    <dbReference type="NCBI Taxonomy" id="742159"/>
    <lineage>
        <taxon>Bacteria</taxon>
        <taxon>Pseudomonadati</taxon>
        <taxon>Pseudomonadota</taxon>
        <taxon>Betaproteobacteria</taxon>
        <taxon>Burkholderiales</taxon>
        <taxon>Alcaligenaceae</taxon>
        <taxon>Achromobacter</taxon>
    </lineage>
</organism>
<dbReference type="eggNOG" id="COG1741">
    <property type="taxonomic scope" value="Bacteria"/>
</dbReference>
<dbReference type="InterPro" id="IPR012093">
    <property type="entry name" value="Pirin"/>
</dbReference>
<name>D4XDN3_9BURK</name>
<proteinExistence type="inferred from homology"/>
<dbReference type="Proteomes" id="UP000004510">
    <property type="component" value="Unassembled WGS sequence"/>
</dbReference>
<accession>D4XDN3</accession>
<dbReference type="EMBL" id="ADMS01000079">
    <property type="protein sequence ID" value="EFF75105.1"/>
    <property type="molecule type" value="Genomic_DNA"/>
</dbReference>
<dbReference type="InterPro" id="IPR011051">
    <property type="entry name" value="RmlC_Cupin_sf"/>
</dbReference>
<dbReference type="HOGENOM" id="CLU_064194_2_2_4"/>
<gene>
    <name evidence="6" type="ORF">HMPREF0004_3580</name>
</gene>
<evidence type="ECO:0000259" key="5">
    <source>
        <dbReference type="Pfam" id="PF17954"/>
    </source>
</evidence>
<dbReference type="Pfam" id="PF02678">
    <property type="entry name" value="Pirin"/>
    <property type="match status" value="1"/>
</dbReference>
<dbReference type="PIRSF" id="PIRSF006232">
    <property type="entry name" value="Pirin"/>
    <property type="match status" value="1"/>
</dbReference>
<dbReference type="PANTHER" id="PTHR43212">
    <property type="entry name" value="QUERCETIN 2,3-DIOXYGENASE"/>
    <property type="match status" value="1"/>
</dbReference>
<dbReference type="CDD" id="cd02910">
    <property type="entry name" value="cupin_Yhhw_N"/>
    <property type="match status" value="1"/>
</dbReference>
<dbReference type="SUPFAM" id="SSF51182">
    <property type="entry name" value="RmlC-like cupins"/>
    <property type="match status" value="1"/>
</dbReference>
<dbReference type="PANTHER" id="PTHR43212:SF3">
    <property type="entry name" value="QUERCETIN 2,3-DIOXYGENASE"/>
    <property type="match status" value="1"/>
</dbReference>
<dbReference type="InterPro" id="IPR014710">
    <property type="entry name" value="RmlC-like_jellyroll"/>
</dbReference>
<dbReference type="Pfam" id="PF17954">
    <property type="entry name" value="Pirin_C_2"/>
    <property type="match status" value="1"/>
</dbReference>
<comment type="caution">
    <text evidence="6">The sequence shown here is derived from an EMBL/GenBank/DDBJ whole genome shotgun (WGS) entry which is preliminary data.</text>
</comment>
<evidence type="ECO:0000313" key="7">
    <source>
        <dbReference type="Proteomes" id="UP000004510"/>
    </source>
</evidence>
<feature type="domain" description="Quercetin 2,3-dioxygenase C-terminal cupin" evidence="5">
    <location>
        <begin position="195"/>
        <end position="279"/>
    </location>
</feature>
<evidence type="ECO:0000256" key="3">
    <source>
        <dbReference type="RuleBase" id="RU003457"/>
    </source>
</evidence>
<dbReference type="Gene3D" id="2.60.120.10">
    <property type="entry name" value="Jelly Rolls"/>
    <property type="match status" value="2"/>
</dbReference>
<evidence type="ECO:0000313" key="6">
    <source>
        <dbReference type="EMBL" id="EFF75105.1"/>
    </source>
</evidence>
<dbReference type="CDD" id="cd20311">
    <property type="entry name" value="cupin_Yhhw_C"/>
    <property type="match status" value="1"/>
</dbReference>
<keyword evidence="2" id="KW-0479">Metal-binding</keyword>
<sequence length="280" mass="30590">MISSKYSAKRQGERAQNITHARDAAMWQQNTASVAPLKSFILLKQESTMLTIRRANERGHANHGWLDSFHTFSFANYYDPAHMGFGSLRVINDDRIAAARGFGTHGHRDMEIITYVLDGAIAHKDSMGSGSTIKPGNVQRMSAGRGVMHSEFNPQPDTETHMLQIWIEPDVTGIAPEYEEREFSDAQKRGRLQALVSPDGADGSMKIHQDARLYGGLFDGDESAALTLAPGRRAWIHVARGGLTVNGVELSGGDAVAITDETRVELSGGKNAEVLVFDLA</sequence>
<keyword evidence="2" id="KW-0408">Iron</keyword>
<reference evidence="7" key="1">
    <citation type="submission" date="2010-03" db="EMBL/GenBank/DDBJ databases">
        <title>Complete sequence of Mobiluncus curtisii ATCC 43063.</title>
        <authorList>
            <person name="Muzny D."/>
            <person name="Qin X."/>
            <person name="Deng J."/>
            <person name="Jiang H."/>
            <person name="Liu Y."/>
            <person name="Qu J."/>
            <person name="Song X.-Z."/>
            <person name="Zhang L."/>
            <person name="Thornton R."/>
            <person name="Coyle M."/>
            <person name="Francisco L."/>
            <person name="Jackson L."/>
            <person name="Javaid M."/>
            <person name="Korchina V."/>
            <person name="Kovar C."/>
            <person name="Mata R."/>
            <person name="Mathew T."/>
            <person name="Ngo R."/>
            <person name="Nguyen L."/>
            <person name="Nguyen N."/>
            <person name="Okwuonu G."/>
            <person name="Ongeri F."/>
            <person name="Pham C."/>
            <person name="Simmons D."/>
            <person name="Wilczek-Boney K."/>
            <person name="Hale W."/>
            <person name="Jakkamsetti A."/>
            <person name="Pham P."/>
            <person name="Ruth R."/>
            <person name="San Lucas F."/>
            <person name="Warren J."/>
            <person name="Zhang J."/>
            <person name="Zhao Z."/>
            <person name="Zhou C."/>
            <person name="Zhu D."/>
            <person name="Lee S."/>
            <person name="Bess C."/>
            <person name="Blankenburg K."/>
            <person name="Forbes L."/>
            <person name="Fu Q."/>
            <person name="Gubbala S."/>
            <person name="Hirani K."/>
            <person name="Jayaseelan J.C."/>
            <person name="Lara F."/>
            <person name="Munidasa M."/>
            <person name="Palculict T."/>
            <person name="Patil S."/>
            <person name="Pu L.-L."/>
            <person name="Saada N."/>
            <person name="Tang L."/>
            <person name="Weissenberger G."/>
            <person name="Zhu Y."/>
            <person name="Hemphill L."/>
            <person name="Shang Y."/>
            <person name="Youmans B."/>
            <person name="Ayvaz T."/>
            <person name="Ross M."/>
            <person name="Santibanez J."/>
            <person name="Aqrawi P."/>
            <person name="Gross S."/>
            <person name="Joshi V."/>
            <person name="Fowler G."/>
            <person name="Nazareth L."/>
            <person name="Reid J."/>
            <person name="Worley K."/>
            <person name="Petrosino J."/>
            <person name="Highlander S."/>
            <person name="Gibbs R."/>
            <person name="Gibbs R."/>
        </authorList>
    </citation>
    <scope>NUCLEOTIDE SEQUENCE [LARGE SCALE GENOMIC DNA]</scope>
    <source>
        <strain evidence="7">ATCC 43553</strain>
    </source>
</reference>
<dbReference type="InterPro" id="IPR003829">
    <property type="entry name" value="Pirin_N_dom"/>
</dbReference>